<feature type="transmembrane region" description="Helical" evidence="1">
    <location>
        <begin position="234"/>
        <end position="253"/>
    </location>
</feature>
<keyword evidence="1" id="KW-1133">Transmembrane helix</keyword>
<keyword evidence="1" id="KW-0812">Transmembrane</keyword>
<evidence type="ECO:0000256" key="1">
    <source>
        <dbReference type="SAM" id="Phobius"/>
    </source>
</evidence>
<sequence>MMNKYKIRIFERLLHKTCPTNIPRSGEKGKKVNCYSISLYAGNIPLLLVEKINENGFFGFYFESNRFNPEACIPFSLMYGVSIRIEHYYGLYSHVYNGLFDYLWHEWTGLYKAQTFFASAKLHIPKYLFNQVALQLPSRMKILEKIIDRQSVYPQKPFDHLDIMSHVYGLRWYSHPQRKETSQKMHLYLDSFVASGELKACRGNYQITGKAIATLEQYQIEVARAKSDSRSQKSIVILTIILVVFTAFQANLIETSYKLNIDRVIEWLLK</sequence>
<gene>
    <name evidence="2" type="ORF">AERO8C_120499</name>
</gene>
<name>A0A653KRQ3_AERVE</name>
<keyword evidence="1" id="KW-0472">Membrane</keyword>
<organism evidence="2 3">
    <name type="scientific">Aeromonas veronii</name>
    <dbReference type="NCBI Taxonomy" id="654"/>
    <lineage>
        <taxon>Bacteria</taxon>
        <taxon>Pseudomonadati</taxon>
        <taxon>Pseudomonadota</taxon>
        <taxon>Gammaproteobacteria</taxon>
        <taxon>Aeromonadales</taxon>
        <taxon>Aeromonadaceae</taxon>
        <taxon>Aeromonas</taxon>
    </lineage>
</organism>
<proteinExistence type="predicted"/>
<protein>
    <submittedName>
        <fullName evidence="2">Uncharacterized protein</fullName>
    </submittedName>
</protein>
<evidence type="ECO:0000313" key="3">
    <source>
        <dbReference type="Proteomes" id="UP000439123"/>
    </source>
</evidence>
<dbReference type="EMBL" id="CABWLC010000004">
    <property type="protein sequence ID" value="VXA82079.1"/>
    <property type="molecule type" value="Genomic_DNA"/>
</dbReference>
<evidence type="ECO:0000313" key="2">
    <source>
        <dbReference type="EMBL" id="VXA82079.1"/>
    </source>
</evidence>
<accession>A0A653KRQ3</accession>
<dbReference type="Proteomes" id="UP000439123">
    <property type="component" value="Unassembled WGS sequence"/>
</dbReference>
<reference evidence="2 3" key="1">
    <citation type="submission" date="2019-10" db="EMBL/GenBank/DDBJ databases">
        <authorList>
            <person name="Karimi E."/>
        </authorList>
    </citation>
    <scope>NUCLEOTIDE SEQUENCE [LARGE SCALE GENOMIC DNA]</scope>
    <source>
        <strain evidence="2">Aeromonas sp. 8C</strain>
    </source>
</reference>
<dbReference type="AlphaFoldDB" id="A0A653KRQ3"/>